<evidence type="ECO:0000256" key="15">
    <source>
        <dbReference type="SAM" id="MobiDB-lite"/>
    </source>
</evidence>
<keyword evidence="9 16" id="KW-0812">Transmembrane</keyword>
<dbReference type="GO" id="GO:0008120">
    <property type="term" value="F:ceramide glucosyltransferase activity"/>
    <property type="evidence" value="ECO:0007669"/>
    <property type="project" value="UniProtKB-EC"/>
</dbReference>
<sequence>MTIDSLKSVAATVRAVKIAERNVMETWIFGIALACGIWYFFIVLVQGIGSAQLYRYYSSKPKPAVSPTLPIENVPLITILRPVKGLEPQLYECLAATFRQVYPLEKLTIYFCVASSSDPAFPVLQRLLADFPRFDAKIFVEEEDPNLAGHGGETTNLGPNPKIRNMSRGYREAKGDIIWVIDCNVWIGKGVAGRMVDKLCGYKADGTKTIPYKFVHQLPLVVDSVGASVDEESRGLLRHEEDQEVSSTSSSAYDISSPPKDESHLDTVLRIGGGRLEEMFMASSHAKFYTAINTVSIAPCIVGKSNMFRRSHLDYLTSGASSYSPGIDFFSENICEDHLIGDLLWRKKVEEEKAGTKFYKHGLVFGDLAIQPMAGMSVREYIARRVRWLRVRKWTVTLATFVEPGVEPILCSAYGAFAFTTLPWFHEKLGVPQTWVAFFISWIASALTWMLVDSLIYAKLHSGASIELDEDTPSFAKPPGRQSRRSIGEWISAWLGREFLALPIWSWACLGGTTVMWRGKKFRVGLDMRVVEIKSLQKTLTLEPENMRSRSKDRVD</sequence>
<dbReference type="Proteomes" id="UP000431533">
    <property type="component" value="Unassembled WGS sequence"/>
</dbReference>
<feature type="transmembrane region" description="Helical" evidence="16">
    <location>
        <begin position="27"/>
        <end position="45"/>
    </location>
</feature>
<evidence type="ECO:0000313" key="17">
    <source>
        <dbReference type="EMBL" id="TVY23994.1"/>
    </source>
</evidence>
<dbReference type="SUPFAM" id="SSF53448">
    <property type="entry name" value="Nucleotide-diphospho-sugar transferases"/>
    <property type="match status" value="1"/>
</dbReference>
<comment type="similarity">
    <text evidence="4">Belongs to the glycosyltransferase 2 family.</text>
</comment>
<comment type="pathway">
    <text evidence="2">Lipid metabolism; sphingolipid metabolism.</text>
</comment>
<proteinExistence type="inferred from homology"/>
<evidence type="ECO:0000256" key="13">
    <source>
        <dbReference type="ARBA" id="ARBA00031543"/>
    </source>
</evidence>
<name>A0A8H8TVM8_9HELO</name>
<comment type="subcellular location">
    <subcellularLocation>
        <location evidence="1">Membrane</location>
        <topology evidence="1">Multi-pass membrane protein</topology>
    </subcellularLocation>
</comment>
<gene>
    <name evidence="17" type="ORF">LHYA1_G006922</name>
</gene>
<evidence type="ECO:0000256" key="2">
    <source>
        <dbReference type="ARBA" id="ARBA00004760"/>
    </source>
</evidence>
<evidence type="ECO:0000256" key="5">
    <source>
        <dbReference type="ARBA" id="ARBA00012699"/>
    </source>
</evidence>
<dbReference type="GeneID" id="41987120"/>
<evidence type="ECO:0000256" key="6">
    <source>
        <dbReference type="ARBA" id="ARBA00019988"/>
    </source>
</evidence>
<evidence type="ECO:0000256" key="1">
    <source>
        <dbReference type="ARBA" id="ARBA00004141"/>
    </source>
</evidence>
<evidence type="ECO:0000256" key="3">
    <source>
        <dbReference type="ARBA" id="ARBA00004991"/>
    </source>
</evidence>
<protein>
    <recommendedName>
        <fullName evidence="6">Ceramide glucosyltransferase</fullName>
        <ecNumber evidence="5">2.4.1.80</ecNumber>
    </recommendedName>
    <alternativeName>
        <fullName evidence="13">Glucosylceramide synthase</fullName>
    </alternativeName>
    <alternativeName>
        <fullName evidence="14">UDP-glucose ceramide glucosyltransferase</fullName>
    </alternativeName>
    <alternativeName>
        <fullName evidence="12">UDP-glucose:N-acylsphingosine D-glucosyltransferase</fullName>
    </alternativeName>
</protein>
<dbReference type="EC" id="2.4.1.80" evidence="5"/>
<keyword evidence="7" id="KW-0328">Glycosyltransferase</keyword>
<evidence type="ECO:0000256" key="12">
    <source>
        <dbReference type="ARBA" id="ARBA00031017"/>
    </source>
</evidence>
<evidence type="ECO:0000313" key="18">
    <source>
        <dbReference type="Proteomes" id="UP000431533"/>
    </source>
</evidence>
<evidence type="ECO:0000256" key="11">
    <source>
        <dbReference type="ARBA" id="ARBA00023136"/>
    </source>
</evidence>
<dbReference type="Gene3D" id="3.90.550.10">
    <property type="entry name" value="Spore Coat Polysaccharide Biosynthesis Protein SpsA, Chain A"/>
    <property type="match status" value="1"/>
</dbReference>
<dbReference type="PANTHER" id="PTHR12726">
    <property type="entry name" value="CERAMIDE GLUCOSYLTRANSFERASE"/>
    <property type="match status" value="1"/>
</dbReference>
<dbReference type="OrthoDB" id="1483400at2759"/>
<dbReference type="PANTHER" id="PTHR12726:SF0">
    <property type="entry name" value="CERAMIDE GLUCOSYLTRANSFERASE"/>
    <property type="match status" value="1"/>
</dbReference>
<dbReference type="InterPro" id="IPR029044">
    <property type="entry name" value="Nucleotide-diphossugar_trans"/>
</dbReference>
<dbReference type="RefSeq" id="XP_031002782.1">
    <property type="nucleotide sequence ID" value="XM_031151855.1"/>
</dbReference>
<evidence type="ECO:0000256" key="10">
    <source>
        <dbReference type="ARBA" id="ARBA00022989"/>
    </source>
</evidence>
<dbReference type="AlphaFoldDB" id="A0A8H8TVM8"/>
<keyword evidence="10 16" id="KW-1133">Transmembrane helix</keyword>
<dbReference type="GO" id="GO:0006679">
    <property type="term" value="P:glucosylceramide biosynthetic process"/>
    <property type="evidence" value="ECO:0007669"/>
    <property type="project" value="TreeGrafter"/>
</dbReference>
<dbReference type="UniPathway" id="UPA00222"/>
<accession>A0A8H8TVM8</accession>
<keyword evidence="8 17" id="KW-0808">Transferase</keyword>
<evidence type="ECO:0000256" key="7">
    <source>
        <dbReference type="ARBA" id="ARBA00022676"/>
    </source>
</evidence>
<keyword evidence="18" id="KW-1185">Reference proteome</keyword>
<feature type="compositionally biased region" description="Low complexity" evidence="15">
    <location>
        <begin position="246"/>
        <end position="257"/>
    </location>
</feature>
<dbReference type="Pfam" id="PF13506">
    <property type="entry name" value="Glyco_transf_21"/>
    <property type="match status" value="1"/>
</dbReference>
<feature type="region of interest" description="Disordered" evidence="15">
    <location>
        <begin position="233"/>
        <end position="262"/>
    </location>
</feature>
<keyword evidence="11 16" id="KW-0472">Membrane</keyword>
<comment type="pathway">
    <text evidence="3">Sphingolipid metabolism.</text>
</comment>
<evidence type="ECO:0000256" key="16">
    <source>
        <dbReference type="SAM" id="Phobius"/>
    </source>
</evidence>
<comment type="caution">
    <text evidence="17">The sequence shown here is derived from an EMBL/GenBank/DDBJ whole genome shotgun (WGS) entry which is preliminary data.</text>
</comment>
<evidence type="ECO:0000256" key="4">
    <source>
        <dbReference type="ARBA" id="ARBA00006739"/>
    </source>
</evidence>
<reference evidence="17 18" key="1">
    <citation type="submission" date="2018-05" db="EMBL/GenBank/DDBJ databases">
        <title>Genome sequencing and assembly of the regulated plant pathogen Lachnellula willkommii and related sister species for the development of diagnostic species identification markers.</title>
        <authorList>
            <person name="Giroux E."/>
            <person name="Bilodeau G."/>
        </authorList>
    </citation>
    <scope>NUCLEOTIDE SEQUENCE [LARGE SCALE GENOMIC DNA]</scope>
    <source>
        <strain evidence="17 18">CBS 185.66</strain>
    </source>
</reference>
<dbReference type="InterPro" id="IPR025993">
    <property type="entry name" value="Ceramide_glucosylTrfase"/>
</dbReference>
<dbReference type="GO" id="GO:0016020">
    <property type="term" value="C:membrane"/>
    <property type="evidence" value="ECO:0007669"/>
    <property type="project" value="UniProtKB-SubCell"/>
</dbReference>
<dbReference type="EMBL" id="QGMH01000151">
    <property type="protein sequence ID" value="TVY23994.1"/>
    <property type="molecule type" value="Genomic_DNA"/>
</dbReference>
<evidence type="ECO:0000256" key="9">
    <source>
        <dbReference type="ARBA" id="ARBA00022692"/>
    </source>
</evidence>
<organism evidence="17 18">
    <name type="scientific">Lachnellula hyalina</name>
    <dbReference type="NCBI Taxonomy" id="1316788"/>
    <lineage>
        <taxon>Eukaryota</taxon>
        <taxon>Fungi</taxon>
        <taxon>Dikarya</taxon>
        <taxon>Ascomycota</taxon>
        <taxon>Pezizomycotina</taxon>
        <taxon>Leotiomycetes</taxon>
        <taxon>Helotiales</taxon>
        <taxon>Lachnaceae</taxon>
        <taxon>Lachnellula</taxon>
    </lineage>
</organism>
<evidence type="ECO:0000256" key="14">
    <source>
        <dbReference type="ARBA" id="ARBA00032575"/>
    </source>
</evidence>
<evidence type="ECO:0000256" key="8">
    <source>
        <dbReference type="ARBA" id="ARBA00022679"/>
    </source>
</evidence>